<dbReference type="OrthoDB" id="3668614at2"/>
<dbReference type="STRING" id="994479.GCA_000194155_01969"/>
<name>A0A2N3XUX6_SACSN</name>
<evidence type="ECO:0000313" key="2">
    <source>
        <dbReference type="Proteomes" id="UP000233786"/>
    </source>
</evidence>
<reference evidence="1" key="1">
    <citation type="submission" date="2017-12" db="EMBL/GenBank/DDBJ databases">
        <title>Sequencing the genomes of 1000 Actinobacteria strains.</title>
        <authorList>
            <person name="Klenk H.-P."/>
        </authorList>
    </citation>
    <scope>NUCLEOTIDE SEQUENCE [LARGE SCALE GENOMIC DNA]</scope>
    <source>
        <strain evidence="1">DSM 44228</strain>
    </source>
</reference>
<accession>A0A2N3XUX6</accession>
<sequence length="243" mass="27008">MNSEGTVAGAQEYWRRYYAEQFRFGLGTEDILAALMRIPPVTTWADLGCGSESMLWATALRAQRLVAVDIDTQRLEILRQFVTTAQPRGIHVTALELCGRTDPDAFEARCRSLTALIQADCLSSQPPTDPRLIEQSFNLVTQFGLLGLCRDANHFTTSFAHIHRLQAPGGWVGGANWVARHAPSRVELTRQLYTTAATRAGVHLLLLKRIPSPDPDFTAVWIYIGRKTPCPRSAPLTSRHPTN</sequence>
<protein>
    <recommendedName>
        <fullName evidence="3">Methyltransferase family protein</fullName>
    </recommendedName>
</protein>
<gene>
    <name evidence="1" type="ORF">A8926_2113</name>
</gene>
<dbReference type="AlphaFoldDB" id="A0A2N3XUX6"/>
<dbReference type="RefSeq" id="WP_010694029.1">
    <property type="nucleotide sequence ID" value="NZ_CP061007.1"/>
</dbReference>
<organism evidence="1 2">
    <name type="scientific">Saccharopolyspora spinosa</name>
    <dbReference type="NCBI Taxonomy" id="60894"/>
    <lineage>
        <taxon>Bacteria</taxon>
        <taxon>Bacillati</taxon>
        <taxon>Actinomycetota</taxon>
        <taxon>Actinomycetes</taxon>
        <taxon>Pseudonocardiales</taxon>
        <taxon>Pseudonocardiaceae</taxon>
        <taxon>Saccharopolyspora</taxon>
    </lineage>
</organism>
<dbReference type="EMBL" id="PJNB01000001">
    <property type="protein sequence ID" value="PKW14493.1"/>
    <property type="molecule type" value="Genomic_DNA"/>
</dbReference>
<dbReference type="Gene3D" id="3.40.50.150">
    <property type="entry name" value="Vaccinia Virus protein VP39"/>
    <property type="match status" value="1"/>
</dbReference>
<proteinExistence type="predicted"/>
<dbReference type="SUPFAM" id="SSF53335">
    <property type="entry name" value="S-adenosyl-L-methionine-dependent methyltransferases"/>
    <property type="match status" value="1"/>
</dbReference>
<keyword evidence="2" id="KW-1185">Reference proteome</keyword>
<evidence type="ECO:0000313" key="1">
    <source>
        <dbReference type="EMBL" id="PKW14493.1"/>
    </source>
</evidence>
<comment type="caution">
    <text evidence="1">The sequence shown here is derived from an EMBL/GenBank/DDBJ whole genome shotgun (WGS) entry which is preliminary data.</text>
</comment>
<dbReference type="Proteomes" id="UP000233786">
    <property type="component" value="Unassembled WGS sequence"/>
</dbReference>
<evidence type="ECO:0008006" key="3">
    <source>
        <dbReference type="Google" id="ProtNLM"/>
    </source>
</evidence>
<dbReference type="InterPro" id="IPR029063">
    <property type="entry name" value="SAM-dependent_MTases_sf"/>
</dbReference>